<feature type="transmembrane region" description="Helical" evidence="8">
    <location>
        <begin position="770"/>
        <end position="789"/>
    </location>
</feature>
<reference evidence="11 12" key="1">
    <citation type="submission" date="2018-04" db="EMBL/GenBank/DDBJ databases">
        <authorList>
            <person name="Huttner S."/>
            <person name="Dainat J."/>
        </authorList>
    </citation>
    <scope>NUCLEOTIDE SEQUENCE [LARGE SCALE GENOMIC DNA]</scope>
</reference>
<keyword evidence="3" id="KW-0378">Hydrolase</keyword>
<evidence type="ECO:0000256" key="2">
    <source>
        <dbReference type="ARBA" id="ARBA00022729"/>
    </source>
</evidence>
<feature type="signal peptide" evidence="9">
    <location>
        <begin position="1"/>
        <end position="16"/>
    </location>
</feature>
<feature type="chain" id="PRO_5019032476" evidence="9">
    <location>
        <begin position="17"/>
        <end position="799"/>
    </location>
</feature>
<evidence type="ECO:0000256" key="6">
    <source>
        <dbReference type="ARBA" id="ARBA00023326"/>
    </source>
</evidence>
<evidence type="ECO:0000256" key="3">
    <source>
        <dbReference type="ARBA" id="ARBA00022801"/>
    </source>
</evidence>
<dbReference type="SUPFAM" id="SSF75005">
    <property type="entry name" value="Arabinanase/levansucrase/invertase"/>
    <property type="match status" value="1"/>
</dbReference>
<proteinExistence type="inferred from homology"/>
<dbReference type="Pfam" id="PF00734">
    <property type="entry name" value="CBM_1"/>
    <property type="match status" value="1"/>
</dbReference>
<dbReference type="Pfam" id="PF04616">
    <property type="entry name" value="Glyco_hydro_43"/>
    <property type="match status" value="1"/>
</dbReference>
<evidence type="ECO:0000256" key="5">
    <source>
        <dbReference type="ARBA" id="ARBA00023295"/>
    </source>
</evidence>
<evidence type="ECO:0000256" key="4">
    <source>
        <dbReference type="ARBA" id="ARBA00023277"/>
    </source>
</evidence>
<dbReference type="SUPFAM" id="SSF57180">
    <property type="entry name" value="Cellulose-binding domain"/>
    <property type="match status" value="1"/>
</dbReference>
<feature type="region of interest" description="Disordered" evidence="7">
    <location>
        <begin position="92"/>
        <end position="113"/>
    </location>
</feature>
<dbReference type="InterPro" id="IPR051795">
    <property type="entry name" value="Glycosyl_Hydrlase_43"/>
</dbReference>
<evidence type="ECO:0000256" key="8">
    <source>
        <dbReference type="SAM" id="Phobius"/>
    </source>
</evidence>
<dbReference type="Proteomes" id="UP000289323">
    <property type="component" value="Unassembled WGS sequence"/>
</dbReference>
<accession>A0A446BBA0</accession>
<keyword evidence="6" id="KW-0624">Polysaccharide degradation</keyword>
<dbReference type="GO" id="GO:0030248">
    <property type="term" value="F:cellulose binding"/>
    <property type="evidence" value="ECO:0007669"/>
    <property type="project" value="InterPro"/>
</dbReference>
<feature type="transmembrane region" description="Helical" evidence="8">
    <location>
        <begin position="729"/>
        <end position="750"/>
    </location>
</feature>
<evidence type="ECO:0000256" key="1">
    <source>
        <dbReference type="ARBA" id="ARBA00009865"/>
    </source>
</evidence>
<organism evidence="11 12">
    <name type="scientific">Thermothielavioides terrestris</name>
    <dbReference type="NCBI Taxonomy" id="2587410"/>
    <lineage>
        <taxon>Eukaryota</taxon>
        <taxon>Fungi</taxon>
        <taxon>Dikarya</taxon>
        <taxon>Ascomycota</taxon>
        <taxon>Pezizomycotina</taxon>
        <taxon>Sordariomycetes</taxon>
        <taxon>Sordariomycetidae</taxon>
        <taxon>Sordariales</taxon>
        <taxon>Chaetomiaceae</taxon>
        <taxon>Thermothielavioides</taxon>
    </lineage>
</organism>
<dbReference type="SMART" id="SM00236">
    <property type="entry name" value="fCBD"/>
    <property type="match status" value="1"/>
</dbReference>
<feature type="transmembrane region" description="Helical" evidence="8">
    <location>
        <begin position="647"/>
        <end position="669"/>
    </location>
</feature>
<dbReference type="PANTHER" id="PTHR42812:SF15">
    <property type="entry name" value="HYDROLASE, PUTATIVE (AFU_ORTHOLOGUE AFUA_2G00930)-RELATED"/>
    <property type="match status" value="1"/>
</dbReference>
<dbReference type="GO" id="GO:0005576">
    <property type="term" value="C:extracellular region"/>
    <property type="evidence" value="ECO:0007669"/>
    <property type="project" value="InterPro"/>
</dbReference>
<keyword evidence="8" id="KW-1133">Transmembrane helix</keyword>
<gene>
    <name evidence="11" type="ORF">TT172_LOCUS2212</name>
</gene>
<keyword evidence="2 9" id="KW-0732">Signal</keyword>
<dbReference type="Gene3D" id="2.115.10.20">
    <property type="entry name" value="Glycosyl hydrolase domain, family 43"/>
    <property type="match status" value="1"/>
</dbReference>
<evidence type="ECO:0000256" key="7">
    <source>
        <dbReference type="SAM" id="MobiDB-lite"/>
    </source>
</evidence>
<feature type="domain" description="CBM1" evidence="10">
    <location>
        <begin position="16"/>
        <end position="52"/>
    </location>
</feature>
<dbReference type="InterPro" id="IPR013320">
    <property type="entry name" value="ConA-like_dom_sf"/>
</dbReference>
<dbReference type="GO" id="GO:0004553">
    <property type="term" value="F:hydrolase activity, hydrolyzing O-glycosyl compounds"/>
    <property type="evidence" value="ECO:0007669"/>
    <property type="project" value="InterPro"/>
</dbReference>
<protein>
    <submittedName>
        <fullName evidence="11">7a8f2eb4-ca7e-42e6-8be4-b361e38d5efd</fullName>
    </submittedName>
</protein>
<keyword evidence="8" id="KW-0812">Transmembrane</keyword>
<name>A0A446BBA0_9PEZI</name>
<dbReference type="CDD" id="cd09001">
    <property type="entry name" value="GH43_FsAxh1-like"/>
    <property type="match status" value="1"/>
</dbReference>
<dbReference type="InterPro" id="IPR041542">
    <property type="entry name" value="GH43_C2"/>
</dbReference>
<dbReference type="InterPro" id="IPR023296">
    <property type="entry name" value="Glyco_hydro_beta-prop_sf"/>
</dbReference>
<keyword evidence="5" id="KW-0326">Glycosidase</keyword>
<dbReference type="PROSITE" id="PS51164">
    <property type="entry name" value="CBM1_2"/>
    <property type="match status" value="1"/>
</dbReference>
<dbReference type="PANTHER" id="PTHR42812">
    <property type="entry name" value="BETA-XYLOSIDASE"/>
    <property type="match status" value="1"/>
</dbReference>
<comment type="similarity">
    <text evidence="1">Belongs to the glycosyl hydrolase 43 family.</text>
</comment>
<evidence type="ECO:0000313" key="12">
    <source>
        <dbReference type="Proteomes" id="UP000289323"/>
    </source>
</evidence>
<dbReference type="AlphaFoldDB" id="A0A446BBA0"/>
<dbReference type="InterPro" id="IPR006710">
    <property type="entry name" value="Glyco_hydro_43"/>
</dbReference>
<evidence type="ECO:0000256" key="9">
    <source>
        <dbReference type="SAM" id="SignalP"/>
    </source>
</evidence>
<dbReference type="Pfam" id="PF20684">
    <property type="entry name" value="Fung_rhodopsin"/>
    <property type="match status" value="1"/>
</dbReference>
<dbReference type="SUPFAM" id="SSF49899">
    <property type="entry name" value="Concanavalin A-like lectins/glucanases"/>
    <property type="match status" value="1"/>
</dbReference>
<keyword evidence="8" id="KW-0472">Membrane</keyword>
<dbReference type="InterPro" id="IPR049326">
    <property type="entry name" value="Rhodopsin_dom_fungi"/>
</dbReference>
<dbReference type="Pfam" id="PF17851">
    <property type="entry name" value="GH43_C2"/>
    <property type="match status" value="1"/>
</dbReference>
<dbReference type="InterPro" id="IPR035971">
    <property type="entry name" value="CBD_sf"/>
</dbReference>
<dbReference type="GO" id="GO:0000272">
    <property type="term" value="P:polysaccharide catabolic process"/>
    <property type="evidence" value="ECO:0007669"/>
    <property type="project" value="UniProtKB-KW"/>
</dbReference>
<keyword evidence="4" id="KW-0119">Carbohydrate metabolism</keyword>
<dbReference type="PROSITE" id="PS00562">
    <property type="entry name" value="CBM1_1"/>
    <property type="match status" value="1"/>
</dbReference>
<evidence type="ECO:0000259" key="10">
    <source>
        <dbReference type="PROSITE" id="PS51164"/>
    </source>
</evidence>
<dbReference type="Gene3D" id="2.60.120.200">
    <property type="match status" value="1"/>
</dbReference>
<sequence>MRAQVLTVALIPGIAAQQTLWGQCGGQSWTGPSACVAGACCSSMNPWYYQCLSGSCVGPTNNTRSTSSTTINTAKPSSITGVTTTAKSKCSMTTATTTPPCSSSSSSSSASSVASSPSATFTNPVIYADFADNDVFLGPDNVFYYLASNMHYSPGGPILKSYDLVNWELIGHAIPSIGDFGPAYSMTNNTTAYREGTWASTLRYRKSNDQWYWIGCVDFWITYIYTAPSPTGPWVKSASMPGTCYYDCGLLIDDDDTMYVVYGNTNVSVAQLSTDGLSQVKTAPVFNAADTNRSVIEGNRMYKINGTYYVLDDDTQGTTIIWKSSSPFGPYTPKILVNNINSPVPNGAPIDQGSLVQTQDGNWYFMSFVWAYPAGRMPILAPIVWGADGFPSLVTDSAGGWGASYPYPLTPHPLASWTGRDTFQGTTLSPNWEWNHAPDTTKYTVNNGLRLSTATVTTDLFHARNTLTLRPFGPSPVGTVALDISSMADGDIAGLAALRDGTSWIGVQRSGPGASYTLQMRLNATQDASANWATASTGTVAATAAVPEGTSKLWLRVAMDARATGSKQAVFYYSFDGVAFTQLGPSYTMTSGWEFFLGYRYGVFNFATKALGGSVVVEEFCFSQKRKQAVAFAITFLGLSSSPWMKWLFWFIIISVNIMLGVSAAIMWIRCWPVAKLGIFDMEGTCWPSYVVVDYQTFATVYSGALDIVLSILPWKIVWNDAIYKKEKIGALIAMSFGVFSGAISFLKIISLSDISDSSSTTVDLKIFGTAEPAVTIIAISIPLLRAFLRKDTTNKDLW</sequence>
<dbReference type="InterPro" id="IPR000254">
    <property type="entry name" value="CBD"/>
</dbReference>
<dbReference type="EMBL" id="OUUZ01000001">
    <property type="protein sequence ID" value="SPQ19793.1"/>
    <property type="molecule type" value="Genomic_DNA"/>
</dbReference>
<evidence type="ECO:0000313" key="11">
    <source>
        <dbReference type="EMBL" id="SPQ19793.1"/>
    </source>
</evidence>